<dbReference type="InterPro" id="IPR027417">
    <property type="entry name" value="P-loop_NTPase"/>
</dbReference>
<evidence type="ECO:0000256" key="3">
    <source>
        <dbReference type="ARBA" id="ARBA00023163"/>
    </source>
</evidence>
<dbReference type="GO" id="GO:0006355">
    <property type="term" value="P:regulation of DNA-templated transcription"/>
    <property type="evidence" value="ECO:0007669"/>
    <property type="project" value="InterPro"/>
</dbReference>
<dbReference type="PANTHER" id="PTHR44688:SF16">
    <property type="entry name" value="DNA-BINDING TRANSCRIPTIONAL ACTIVATOR DEVR_DOSR"/>
    <property type="match status" value="1"/>
</dbReference>
<dbReference type="InterPro" id="IPR016032">
    <property type="entry name" value="Sig_transdc_resp-reg_C-effctor"/>
</dbReference>
<dbReference type="SUPFAM" id="SSF52540">
    <property type="entry name" value="P-loop containing nucleoside triphosphate hydrolases"/>
    <property type="match status" value="1"/>
</dbReference>
<dbReference type="PROSITE" id="PS50043">
    <property type="entry name" value="HTH_LUXR_2"/>
    <property type="match status" value="1"/>
</dbReference>
<sequence>MTRLARGNSGKPAAIAPDGVEAAFGSLSCARDILQELGVADREPLLYLIRGRSETGKSTLLTTIRRRLAARGIATVDDPAAHDADGNGQRCALIVDDAHQLPIHRLELLRVAAERRRCPVFVAAEPRPHHRGLRDLTDAVARHGRVVELRALGSADMAPFARELGMLVPPPVAGYIHRQTGGIRGGVIAGLRAACAARLDGATPAAVDKAVHVWARSQLSGLSPVLLDTFVIAATGAGLDADELAAIFHISPEAAHDVIDQARASALVTDADLLLAAAVAPLRALLGEQRFIAVQRRLLTARLDANLLGAHTALLMAESGVRDPRLAQFLCAAAERAGSDAARYYAAAVASGADPDAIAERWAQATARSGVVTVERPEPVPAPGEQMLPRTGRAPDPTARLSDREREVAELVLLGLTYREIGARLYISAKTVEHHVARIRRRIGARSRSELLSMLRAMGHGSLLV</sequence>
<evidence type="ECO:0000256" key="1">
    <source>
        <dbReference type="ARBA" id="ARBA00023015"/>
    </source>
</evidence>
<evidence type="ECO:0000259" key="5">
    <source>
        <dbReference type="PROSITE" id="PS50043"/>
    </source>
</evidence>
<keyword evidence="1" id="KW-0805">Transcription regulation</keyword>
<dbReference type="GO" id="GO:0003677">
    <property type="term" value="F:DNA binding"/>
    <property type="evidence" value="ECO:0007669"/>
    <property type="project" value="UniProtKB-KW"/>
</dbReference>
<evidence type="ECO:0000313" key="6">
    <source>
        <dbReference type="EMBL" id="ONM49475.1"/>
    </source>
</evidence>
<feature type="domain" description="HTH luxR-type" evidence="5">
    <location>
        <begin position="394"/>
        <end position="459"/>
    </location>
</feature>
<dbReference type="PROSITE" id="PS00622">
    <property type="entry name" value="HTH_LUXR_1"/>
    <property type="match status" value="1"/>
</dbReference>
<keyword evidence="2" id="KW-0238">DNA-binding</keyword>
<evidence type="ECO:0000313" key="7">
    <source>
        <dbReference type="Proteomes" id="UP000188836"/>
    </source>
</evidence>
<keyword evidence="3" id="KW-0804">Transcription</keyword>
<dbReference type="InterPro" id="IPR000792">
    <property type="entry name" value="Tscrpt_reg_LuxR_C"/>
</dbReference>
<dbReference type="SMART" id="SM00421">
    <property type="entry name" value="HTH_LUXR"/>
    <property type="match status" value="1"/>
</dbReference>
<dbReference type="Gene3D" id="1.10.10.10">
    <property type="entry name" value="Winged helix-like DNA-binding domain superfamily/Winged helix DNA-binding domain"/>
    <property type="match status" value="1"/>
</dbReference>
<keyword evidence="7" id="KW-1185">Reference proteome</keyword>
<feature type="region of interest" description="Disordered" evidence="4">
    <location>
        <begin position="376"/>
        <end position="399"/>
    </location>
</feature>
<protein>
    <recommendedName>
        <fullName evidence="5">HTH luxR-type domain-containing protein</fullName>
    </recommendedName>
</protein>
<reference evidence="6 7" key="1">
    <citation type="journal article" date="2016" name="Antonie Van Leeuwenhoek">
        <title>Nocardia donostiensis sp. nov., isolated from human respiratory specimens.</title>
        <authorList>
            <person name="Ercibengoa M."/>
            <person name="Bell M."/>
            <person name="Marimon J.M."/>
            <person name="Humrighouse B."/>
            <person name="Klenk H.P."/>
            <person name="Potter G."/>
            <person name="Perez-Trallero E."/>
        </authorList>
    </citation>
    <scope>NUCLEOTIDE SEQUENCE [LARGE SCALE GENOMIC DNA]</scope>
    <source>
        <strain evidence="6 7">X1655</strain>
    </source>
</reference>
<dbReference type="CDD" id="cd06170">
    <property type="entry name" value="LuxR_C_like"/>
    <property type="match status" value="1"/>
</dbReference>
<gene>
    <name evidence="6" type="ORF">B0T46_06285</name>
</gene>
<dbReference type="PANTHER" id="PTHR44688">
    <property type="entry name" value="DNA-BINDING TRANSCRIPTIONAL ACTIVATOR DEVR_DOSR"/>
    <property type="match status" value="1"/>
</dbReference>
<dbReference type="RefSeq" id="WP_077115533.1">
    <property type="nucleotide sequence ID" value="NZ_MUKP01000014.1"/>
</dbReference>
<name>A0A1W0ATH8_9NOCA</name>
<dbReference type="Pfam" id="PF00196">
    <property type="entry name" value="GerE"/>
    <property type="match status" value="1"/>
</dbReference>
<accession>A0A1W0ATH8</accession>
<dbReference type="Proteomes" id="UP000188836">
    <property type="component" value="Unassembled WGS sequence"/>
</dbReference>
<dbReference type="PRINTS" id="PR00038">
    <property type="entry name" value="HTHLUXR"/>
</dbReference>
<dbReference type="SUPFAM" id="SSF46894">
    <property type="entry name" value="C-terminal effector domain of the bipartite response regulators"/>
    <property type="match status" value="1"/>
</dbReference>
<dbReference type="AlphaFoldDB" id="A0A1W0ATH8"/>
<dbReference type="InterPro" id="IPR036388">
    <property type="entry name" value="WH-like_DNA-bd_sf"/>
</dbReference>
<evidence type="ECO:0000256" key="4">
    <source>
        <dbReference type="SAM" id="MobiDB-lite"/>
    </source>
</evidence>
<evidence type="ECO:0000256" key="2">
    <source>
        <dbReference type="ARBA" id="ARBA00023125"/>
    </source>
</evidence>
<dbReference type="EMBL" id="MUMY01000004">
    <property type="protein sequence ID" value="ONM49475.1"/>
    <property type="molecule type" value="Genomic_DNA"/>
</dbReference>
<dbReference type="STRING" id="1538463.B0T36_19290"/>
<proteinExistence type="predicted"/>
<organism evidence="6 7">
    <name type="scientific">Nocardia donostiensis</name>
    <dbReference type="NCBI Taxonomy" id="1538463"/>
    <lineage>
        <taxon>Bacteria</taxon>
        <taxon>Bacillati</taxon>
        <taxon>Actinomycetota</taxon>
        <taxon>Actinomycetes</taxon>
        <taxon>Mycobacteriales</taxon>
        <taxon>Nocardiaceae</taxon>
        <taxon>Nocardia</taxon>
    </lineage>
</organism>
<comment type="caution">
    <text evidence="6">The sequence shown here is derived from an EMBL/GenBank/DDBJ whole genome shotgun (WGS) entry which is preliminary data.</text>
</comment>